<dbReference type="PANTHER" id="PTHR31642">
    <property type="entry name" value="TRICHOTHECENE 3-O-ACETYLTRANSFERASE"/>
    <property type="match status" value="1"/>
</dbReference>
<evidence type="ECO:0000256" key="2">
    <source>
        <dbReference type="SAM" id="MobiDB-lite"/>
    </source>
</evidence>
<evidence type="ECO:0000256" key="1">
    <source>
        <dbReference type="ARBA" id="ARBA00022679"/>
    </source>
</evidence>
<evidence type="ECO:0000313" key="3">
    <source>
        <dbReference type="EMBL" id="CAG9975171.1"/>
    </source>
</evidence>
<evidence type="ECO:0000313" key="4">
    <source>
        <dbReference type="Proteomes" id="UP000754883"/>
    </source>
</evidence>
<dbReference type="OrthoDB" id="21502at2759"/>
<dbReference type="Proteomes" id="UP000754883">
    <property type="component" value="Unassembled WGS sequence"/>
</dbReference>
<keyword evidence="4" id="KW-1185">Reference proteome</keyword>
<name>A0A9N9TZN3_9HYPO</name>
<accession>A0A9N9TZN3</accession>
<dbReference type="PANTHER" id="PTHR31642:SF310">
    <property type="entry name" value="FATTY ALCOHOL:CAFFEOYL-COA ACYLTRANSFERASE"/>
    <property type="match status" value="1"/>
</dbReference>
<dbReference type="GO" id="GO:0016747">
    <property type="term" value="F:acyltransferase activity, transferring groups other than amino-acyl groups"/>
    <property type="evidence" value="ECO:0007669"/>
    <property type="project" value="TreeGrafter"/>
</dbReference>
<proteinExistence type="predicted"/>
<gene>
    <name evidence="3" type="ORF">CBYS24578_00015546</name>
</gene>
<organism evidence="3 4">
    <name type="scientific">Clonostachys byssicola</name>
    <dbReference type="NCBI Taxonomy" id="160290"/>
    <lineage>
        <taxon>Eukaryota</taxon>
        <taxon>Fungi</taxon>
        <taxon>Dikarya</taxon>
        <taxon>Ascomycota</taxon>
        <taxon>Pezizomycotina</taxon>
        <taxon>Sordariomycetes</taxon>
        <taxon>Hypocreomycetidae</taxon>
        <taxon>Hypocreales</taxon>
        <taxon>Bionectriaceae</taxon>
        <taxon>Clonostachys</taxon>
    </lineage>
</organism>
<protein>
    <submittedName>
        <fullName evidence="3">Uncharacterized protein</fullName>
    </submittedName>
</protein>
<sequence length="510" mass="57245">METLRNAYNYLLGQGENPAVGTDEIFPLYFLDNLQAGRVLVLSQTFKFNDVLDPEKLHDGLKKLIQTGDWRKLGGRLRKKSDGNLGLHVPKEFTKERPAVQFSAEKIDISIDEHSIARQFPRATDSPSLHPGQEVFEEFSALSKGPKTVQDYLQSDHPVFRVHVTVFTDATIVVFIWPHAVSGALGLKNILSAWSEALKDEGNIPELLGAGKDVLDGIGTSKDCTAPYVLDNVELRGWGFAKFAFRLMWTVFWRPKVEARTICLPREFVSDLRQATLKELLKIQRTDTDAFFSEGDVLTAWLARFVSQARGGTRPAILVNPLDVSGRLKSALAPGGLYVQNMAVALYTLVEANILNKGSLGEVARVVRLSIQQQATEEQMRSQLRHFRKLGPNKMQSLYGASDSHLVAFSNWTAFKMFEAVDFSPAIIKRSPHSAGGKPVYMHCQSLSRDSFMRDVFATTGKDLDGNYWINGFLYPEDWQGFEDYMQNTKESSRRKLETTEDARADISTQ</sequence>
<dbReference type="EMBL" id="CABFNO020001255">
    <property type="protein sequence ID" value="CAG9975171.1"/>
    <property type="molecule type" value="Genomic_DNA"/>
</dbReference>
<dbReference type="AlphaFoldDB" id="A0A9N9TZN3"/>
<reference evidence="3" key="1">
    <citation type="submission" date="2021-10" db="EMBL/GenBank/DDBJ databases">
        <authorList>
            <person name="Piombo E."/>
        </authorList>
    </citation>
    <scope>NUCLEOTIDE SEQUENCE</scope>
</reference>
<comment type="caution">
    <text evidence="3">The sequence shown here is derived from an EMBL/GenBank/DDBJ whole genome shotgun (WGS) entry which is preliminary data.</text>
</comment>
<feature type="region of interest" description="Disordered" evidence="2">
    <location>
        <begin position="491"/>
        <end position="510"/>
    </location>
</feature>
<dbReference type="Gene3D" id="3.30.559.10">
    <property type="entry name" value="Chloramphenicol acetyltransferase-like domain"/>
    <property type="match status" value="2"/>
</dbReference>
<dbReference type="InterPro" id="IPR023213">
    <property type="entry name" value="CAT-like_dom_sf"/>
</dbReference>
<keyword evidence="1" id="KW-0808">Transferase</keyword>
<dbReference type="InterPro" id="IPR050317">
    <property type="entry name" value="Plant_Fungal_Acyltransferase"/>
</dbReference>